<dbReference type="Proteomes" id="UP001199915">
    <property type="component" value="Unassembled WGS sequence"/>
</dbReference>
<dbReference type="EMBL" id="JAKNFS010000032">
    <property type="protein sequence ID" value="MCG4767122.1"/>
    <property type="molecule type" value="Genomic_DNA"/>
</dbReference>
<name>A0AAE3JYK9_9FIRM</name>
<reference evidence="1" key="1">
    <citation type="submission" date="2022-01" db="EMBL/GenBank/DDBJ databases">
        <title>Collection of gut derived symbiotic bacterial strains cultured from healthy donors.</title>
        <authorList>
            <person name="Lin H."/>
            <person name="Kohout C."/>
            <person name="Waligurski E."/>
            <person name="Pamer E.G."/>
        </authorList>
    </citation>
    <scope>NUCLEOTIDE SEQUENCE</scope>
    <source>
        <strain evidence="1">DFI.5.49</strain>
    </source>
</reference>
<dbReference type="GeneID" id="79855357"/>
<organism evidence="1 2">
    <name type="scientific">Fusicatenibacter saccharivorans</name>
    <dbReference type="NCBI Taxonomy" id="1150298"/>
    <lineage>
        <taxon>Bacteria</taxon>
        <taxon>Bacillati</taxon>
        <taxon>Bacillota</taxon>
        <taxon>Clostridia</taxon>
        <taxon>Lachnospirales</taxon>
        <taxon>Lachnospiraceae</taxon>
        <taxon>Fusicatenibacter</taxon>
    </lineage>
</organism>
<evidence type="ECO:0000313" key="1">
    <source>
        <dbReference type="EMBL" id="MCG4767122.1"/>
    </source>
</evidence>
<accession>A0AAE3JYK9</accession>
<protein>
    <submittedName>
        <fullName evidence="1">Uncharacterized protein</fullName>
    </submittedName>
</protein>
<comment type="caution">
    <text evidence="1">The sequence shown here is derived from an EMBL/GenBank/DDBJ whole genome shotgun (WGS) entry which is preliminary data.</text>
</comment>
<evidence type="ECO:0000313" key="2">
    <source>
        <dbReference type="Proteomes" id="UP001199915"/>
    </source>
</evidence>
<sequence length="64" mass="7799">MLWTVLFQKLKRQPPKASQIYALLDNPKTHRTEKVYLKLKYDSHGYPYFVPRDENIERGYRKTK</sequence>
<proteinExistence type="predicted"/>
<dbReference type="AlphaFoldDB" id="A0AAE3JYK9"/>
<gene>
    <name evidence="1" type="ORF">L0N21_16675</name>
</gene>
<dbReference type="RefSeq" id="WP_117802129.1">
    <property type="nucleotide sequence ID" value="NZ_JAAITR010000007.1"/>
</dbReference>